<dbReference type="AlphaFoldDB" id="A0AAV2FI76"/>
<organism evidence="1 2">
    <name type="scientific">Linum trigynum</name>
    <dbReference type="NCBI Taxonomy" id="586398"/>
    <lineage>
        <taxon>Eukaryota</taxon>
        <taxon>Viridiplantae</taxon>
        <taxon>Streptophyta</taxon>
        <taxon>Embryophyta</taxon>
        <taxon>Tracheophyta</taxon>
        <taxon>Spermatophyta</taxon>
        <taxon>Magnoliopsida</taxon>
        <taxon>eudicotyledons</taxon>
        <taxon>Gunneridae</taxon>
        <taxon>Pentapetalae</taxon>
        <taxon>rosids</taxon>
        <taxon>fabids</taxon>
        <taxon>Malpighiales</taxon>
        <taxon>Linaceae</taxon>
        <taxon>Linum</taxon>
    </lineage>
</organism>
<dbReference type="Proteomes" id="UP001497516">
    <property type="component" value="Chromosome 6"/>
</dbReference>
<evidence type="ECO:0000313" key="2">
    <source>
        <dbReference type="Proteomes" id="UP001497516"/>
    </source>
</evidence>
<keyword evidence="2" id="KW-1185">Reference proteome</keyword>
<accession>A0AAV2FI76</accession>
<proteinExistence type="predicted"/>
<gene>
    <name evidence="1" type="ORF">LTRI10_LOCUS38254</name>
</gene>
<evidence type="ECO:0000313" key="1">
    <source>
        <dbReference type="EMBL" id="CAL1397994.1"/>
    </source>
</evidence>
<protein>
    <submittedName>
        <fullName evidence="1">Uncharacterized protein</fullName>
    </submittedName>
</protein>
<sequence length="70" mass="7943">MFVEDNNNILLNVSICFIPASKDHANRLGNNLDVFSDELDTLNLTECNLSNLMEMVGLRNIMKFREGLIV</sequence>
<name>A0AAV2FI76_9ROSI</name>
<dbReference type="EMBL" id="OZ034819">
    <property type="protein sequence ID" value="CAL1397994.1"/>
    <property type="molecule type" value="Genomic_DNA"/>
</dbReference>
<reference evidence="1 2" key="1">
    <citation type="submission" date="2024-04" db="EMBL/GenBank/DDBJ databases">
        <authorList>
            <person name="Fracassetti M."/>
        </authorList>
    </citation>
    <scope>NUCLEOTIDE SEQUENCE [LARGE SCALE GENOMIC DNA]</scope>
</reference>